<dbReference type="InterPro" id="IPR006076">
    <property type="entry name" value="FAD-dep_OxRdtase"/>
</dbReference>
<evidence type="ECO:0000313" key="3">
    <source>
        <dbReference type="EMBL" id="QPI48589.1"/>
    </source>
</evidence>
<gene>
    <name evidence="3" type="ORF">IV454_24130</name>
</gene>
<accession>A0AA49A6S9</accession>
<dbReference type="RefSeq" id="WP_206088199.1">
    <property type="nucleotide sequence ID" value="NZ_CP065053.1"/>
</dbReference>
<keyword evidence="4" id="KW-1185">Reference proteome</keyword>
<proteinExistence type="predicted"/>
<keyword evidence="1" id="KW-0560">Oxidoreductase</keyword>
<dbReference type="Gene3D" id="3.50.50.60">
    <property type="entry name" value="FAD/NAD(P)-binding domain"/>
    <property type="match status" value="1"/>
</dbReference>
<dbReference type="InterPro" id="IPR036188">
    <property type="entry name" value="FAD/NAD-bd_sf"/>
</dbReference>
<dbReference type="EMBL" id="CP065053">
    <property type="protein sequence ID" value="QPI48589.1"/>
    <property type="molecule type" value="Genomic_DNA"/>
</dbReference>
<evidence type="ECO:0000313" key="4">
    <source>
        <dbReference type="Proteomes" id="UP000662888"/>
    </source>
</evidence>
<dbReference type="PANTHER" id="PTHR13847">
    <property type="entry name" value="SARCOSINE DEHYDROGENASE-RELATED"/>
    <property type="match status" value="1"/>
</dbReference>
<feature type="domain" description="FAD dependent oxidoreductase" evidence="2">
    <location>
        <begin position="5"/>
        <end position="361"/>
    </location>
</feature>
<protein>
    <submittedName>
        <fullName evidence="3">FAD-binding oxidoreductase</fullName>
    </submittedName>
</protein>
<dbReference type="Gene3D" id="3.30.9.10">
    <property type="entry name" value="D-Amino Acid Oxidase, subunit A, domain 2"/>
    <property type="match status" value="1"/>
</dbReference>
<name>A0AA49A6S9_9BURK</name>
<dbReference type="PANTHER" id="PTHR13847:SF289">
    <property type="entry name" value="GLYCINE OXIDASE"/>
    <property type="match status" value="1"/>
</dbReference>
<sequence>MQRHDLVIVGGGIVGSFAAYFARSAHPDWQIAVIESRAIGTGATRFSAGVHLPTGSSAHIRTLATRSAQVYAEIDALGMTPAEPGLDAFWVVPGAGLKALAAEANGWTIGPATDAQESQFRASYPDAVLVDDEVLAFGGTARRFDPPQIARQLLQHVGGEGLALFEGVRVAQMRVGNDGDTVLTSELGLELRARRTLLCNGPWLSGLLGPTVADALGLRVKKVAAMHLATGRQPEGEGGAGADGAADGARAALFWPGSDAYIVPLKGRAQHLLSFASREWDCDPDSGRIALSADDYRVAEAIIARHFSDWRPQICGGRVFCDTYAQDRQPIARIHPEWPSVAIAGAGGGAGFRLAPAIAEQAITLLEQGVP</sequence>
<dbReference type="SUPFAM" id="SSF51905">
    <property type="entry name" value="FAD/NAD(P)-binding domain"/>
    <property type="match status" value="1"/>
</dbReference>
<reference evidence="3 4" key="1">
    <citation type="submission" date="2020-11" db="EMBL/GenBank/DDBJ databases">
        <authorList>
            <person name="Sun Q."/>
        </authorList>
    </citation>
    <scope>NUCLEOTIDE SEQUENCE [LARGE SCALE GENOMIC DNA]</scope>
    <source>
        <strain evidence="3 4">P8398</strain>
    </source>
</reference>
<evidence type="ECO:0000256" key="1">
    <source>
        <dbReference type="ARBA" id="ARBA00023002"/>
    </source>
</evidence>
<dbReference type="Proteomes" id="UP000662888">
    <property type="component" value="Chromosome"/>
</dbReference>
<dbReference type="Pfam" id="PF01266">
    <property type="entry name" value="DAO"/>
    <property type="match status" value="1"/>
</dbReference>
<evidence type="ECO:0000259" key="2">
    <source>
        <dbReference type="Pfam" id="PF01266"/>
    </source>
</evidence>
<organism evidence="3 4">
    <name type="scientific">Massilia antarctica</name>
    <dbReference type="NCBI Taxonomy" id="2765360"/>
    <lineage>
        <taxon>Bacteria</taxon>
        <taxon>Pseudomonadati</taxon>
        <taxon>Pseudomonadota</taxon>
        <taxon>Betaproteobacteria</taxon>
        <taxon>Burkholderiales</taxon>
        <taxon>Oxalobacteraceae</taxon>
        <taxon>Telluria group</taxon>
        <taxon>Massilia</taxon>
    </lineage>
</organism>